<dbReference type="GO" id="GO:0016787">
    <property type="term" value="F:hydrolase activity"/>
    <property type="evidence" value="ECO:0007669"/>
    <property type="project" value="UniProtKB-ARBA"/>
</dbReference>
<organism evidence="3 4">
    <name type="scientific">Pseudo-nitzschia multistriata</name>
    <dbReference type="NCBI Taxonomy" id="183589"/>
    <lineage>
        <taxon>Eukaryota</taxon>
        <taxon>Sar</taxon>
        <taxon>Stramenopiles</taxon>
        <taxon>Ochrophyta</taxon>
        <taxon>Bacillariophyta</taxon>
        <taxon>Bacillariophyceae</taxon>
        <taxon>Bacillariophycidae</taxon>
        <taxon>Bacillariales</taxon>
        <taxon>Bacillariaceae</taxon>
        <taxon>Pseudo-nitzschia</taxon>
    </lineage>
</organism>
<dbReference type="PANTHER" id="PTHR47203">
    <property type="match status" value="1"/>
</dbReference>
<dbReference type="Gene3D" id="1.10.1670.10">
    <property type="entry name" value="Helix-hairpin-Helix base-excision DNA repair enzymes (C-terminal)"/>
    <property type="match status" value="1"/>
</dbReference>
<evidence type="ECO:0000313" key="3">
    <source>
        <dbReference type="EMBL" id="VEU36794.1"/>
    </source>
</evidence>
<gene>
    <name evidence="3" type="ORF">PSNMU_V1.4_AUG-EV-PASAV3_0035780</name>
</gene>
<dbReference type="AlphaFoldDB" id="A0A448Z467"/>
<feature type="compositionally biased region" description="Basic and acidic residues" evidence="1">
    <location>
        <begin position="200"/>
        <end position="211"/>
    </location>
</feature>
<dbReference type="CDD" id="cd00056">
    <property type="entry name" value="ENDO3c"/>
    <property type="match status" value="1"/>
</dbReference>
<dbReference type="GO" id="GO:0140097">
    <property type="term" value="F:catalytic activity, acting on DNA"/>
    <property type="evidence" value="ECO:0007669"/>
    <property type="project" value="UniProtKB-ARBA"/>
</dbReference>
<accession>A0A448Z467</accession>
<dbReference type="OrthoDB" id="5607at2759"/>
<reference evidence="3 4" key="1">
    <citation type="submission" date="2019-01" db="EMBL/GenBank/DDBJ databases">
        <authorList>
            <person name="Ferrante I. M."/>
        </authorList>
    </citation>
    <scope>NUCLEOTIDE SEQUENCE [LARGE SCALE GENOMIC DNA]</scope>
    <source>
        <strain evidence="3 4">B856</strain>
    </source>
</reference>
<dbReference type="InterPro" id="IPR003265">
    <property type="entry name" value="HhH-GPD_domain"/>
</dbReference>
<name>A0A448Z467_9STRA</name>
<dbReference type="Pfam" id="PF00730">
    <property type="entry name" value="HhH-GPD"/>
    <property type="match status" value="1"/>
</dbReference>
<dbReference type="InterPro" id="IPR011257">
    <property type="entry name" value="DNA_glycosylase"/>
</dbReference>
<dbReference type="Proteomes" id="UP000291116">
    <property type="component" value="Unassembled WGS sequence"/>
</dbReference>
<dbReference type="EMBL" id="CAACVS010000103">
    <property type="protein sequence ID" value="VEU36794.1"/>
    <property type="molecule type" value="Genomic_DNA"/>
</dbReference>
<evidence type="ECO:0000256" key="1">
    <source>
        <dbReference type="SAM" id="MobiDB-lite"/>
    </source>
</evidence>
<dbReference type="InterPro" id="IPR023170">
    <property type="entry name" value="HhH_base_excis_C"/>
</dbReference>
<evidence type="ECO:0000313" key="4">
    <source>
        <dbReference type="Proteomes" id="UP000291116"/>
    </source>
</evidence>
<protein>
    <recommendedName>
        <fullName evidence="2">HhH-GPD domain-containing protein</fullName>
    </recommendedName>
</protein>
<feature type="compositionally biased region" description="Basic residues" evidence="1">
    <location>
        <begin position="71"/>
        <end position="83"/>
    </location>
</feature>
<keyword evidence="4" id="KW-1185">Reference proteome</keyword>
<dbReference type="GO" id="GO:0006284">
    <property type="term" value="P:base-excision repair"/>
    <property type="evidence" value="ECO:0007669"/>
    <property type="project" value="InterPro"/>
</dbReference>
<dbReference type="SMART" id="SM00478">
    <property type="entry name" value="ENDO3c"/>
    <property type="match status" value="1"/>
</dbReference>
<proteinExistence type="predicted"/>
<dbReference type="SUPFAM" id="SSF48150">
    <property type="entry name" value="DNA-glycosylase"/>
    <property type="match status" value="1"/>
</dbReference>
<feature type="domain" description="HhH-GPD" evidence="2">
    <location>
        <begin position="250"/>
        <end position="411"/>
    </location>
</feature>
<feature type="compositionally biased region" description="Basic residues" evidence="1">
    <location>
        <begin position="18"/>
        <end position="27"/>
    </location>
</feature>
<evidence type="ECO:0000259" key="2">
    <source>
        <dbReference type="SMART" id="SM00478"/>
    </source>
</evidence>
<feature type="compositionally biased region" description="Polar residues" evidence="1">
    <location>
        <begin position="34"/>
        <end position="55"/>
    </location>
</feature>
<dbReference type="PANTHER" id="PTHR47203:SF1">
    <property type="entry name" value="HYPOTHETICAL BASE EXCISION DNA REPAIR PROTEIN (EUROFUNG)"/>
    <property type="match status" value="1"/>
</dbReference>
<dbReference type="Gene3D" id="1.10.340.30">
    <property type="entry name" value="Hypothetical protein, domain 2"/>
    <property type="match status" value="1"/>
</dbReference>
<feature type="region of interest" description="Disordered" evidence="1">
    <location>
        <begin position="200"/>
        <end position="237"/>
    </location>
</feature>
<sequence length="468" mass="50421">MATNPPPNDNSGCSGMQQRRRSTRNRTRPVLFGNTDSSSPQRDTTPTNGSNNASLVSPDPVGSSPGTKSARNPRGRTTGRRGHVREASPVPDAHASKADTVLPDRPVSSTRVSSFVAPDAVTSLAEATILAKAAAAALLAECGSNKRKRVAPRVVRPTTEECEFAVSELGKLHPDVIEKCLEIRRRTTVTTNVASDCEIDKDIREPKREGSGSRSSSSDDNNNNDDDAALQPSACGHQPSIMDGVVSTMLSQNTTASNSTRAFGNLKKAVPDWNAVADDFGEYQGVIERAIHCGGLAQRKAANIIAMCRTLHEEKGAVSLEYLRDESNESIQNDLLRFKGLGPKTISCVLLFTLGRADFPVDTHVFRITKQHGWLPREANNRERAYDYLNGVVPDHLKLELHCLLVQHGRECHRCAARGKPQFPPRDGTKMECPLVHLDAIAKAAAARTAVGGGSKAAAKAARVKTES</sequence>
<feature type="region of interest" description="Disordered" evidence="1">
    <location>
        <begin position="1"/>
        <end position="106"/>
    </location>
</feature>